<accession>A0AAN7HI87</accession>
<keyword evidence="2" id="KW-1185">Reference proteome</keyword>
<gene>
    <name evidence="1" type="ORF">C7999DRAFT_33004</name>
</gene>
<evidence type="ECO:0000313" key="2">
    <source>
        <dbReference type="Proteomes" id="UP001303647"/>
    </source>
</evidence>
<reference evidence="1" key="1">
    <citation type="journal article" date="2023" name="Mol. Phylogenet. Evol.">
        <title>Genome-scale phylogeny and comparative genomics of the fungal order Sordariales.</title>
        <authorList>
            <person name="Hensen N."/>
            <person name="Bonometti L."/>
            <person name="Westerberg I."/>
            <person name="Brannstrom I.O."/>
            <person name="Guillou S."/>
            <person name="Cros-Aarteil S."/>
            <person name="Calhoun S."/>
            <person name="Haridas S."/>
            <person name="Kuo A."/>
            <person name="Mondo S."/>
            <person name="Pangilinan J."/>
            <person name="Riley R."/>
            <person name="LaButti K."/>
            <person name="Andreopoulos B."/>
            <person name="Lipzen A."/>
            <person name="Chen C."/>
            <person name="Yan M."/>
            <person name="Daum C."/>
            <person name="Ng V."/>
            <person name="Clum A."/>
            <person name="Steindorff A."/>
            <person name="Ohm R.A."/>
            <person name="Martin F."/>
            <person name="Silar P."/>
            <person name="Natvig D.O."/>
            <person name="Lalanne C."/>
            <person name="Gautier V."/>
            <person name="Ament-Velasquez S.L."/>
            <person name="Kruys A."/>
            <person name="Hutchinson M.I."/>
            <person name="Powell A.J."/>
            <person name="Barry K."/>
            <person name="Miller A.N."/>
            <person name="Grigoriev I.V."/>
            <person name="Debuchy R."/>
            <person name="Gladieux P."/>
            <person name="Hiltunen Thoren M."/>
            <person name="Johannesson H."/>
        </authorList>
    </citation>
    <scope>NUCLEOTIDE SEQUENCE</scope>
    <source>
        <strain evidence="1">CBS 359.72</strain>
    </source>
</reference>
<dbReference type="AlphaFoldDB" id="A0AAN7HI87"/>
<dbReference type="EMBL" id="MU857671">
    <property type="protein sequence ID" value="KAK4246572.1"/>
    <property type="molecule type" value="Genomic_DNA"/>
</dbReference>
<evidence type="ECO:0000313" key="1">
    <source>
        <dbReference type="EMBL" id="KAK4246572.1"/>
    </source>
</evidence>
<dbReference type="Proteomes" id="UP001303647">
    <property type="component" value="Unassembled WGS sequence"/>
</dbReference>
<name>A0AAN7HI87_9PEZI</name>
<comment type="caution">
    <text evidence="1">The sequence shown here is derived from an EMBL/GenBank/DDBJ whole genome shotgun (WGS) entry which is preliminary data.</text>
</comment>
<proteinExistence type="predicted"/>
<protein>
    <submittedName>
        <fullName evidence="1">Uncharacterized protein</fullName>
    </submittedName>
</protein>
<sequence length="268" mass="30216">MLPAELRIQVLSYITDLDDVSAVVHASPFFPQQHLSERQHLLAQAVKATQGNALVDAYIHRLSYDLAGPRSEAPGWDGSWVAWGIIDVSVELHSLSIDLPLLLECAARFPQNLKNALPDFGPLNGTERTRILRALYQFDIFQALYAYLDTDQDSWEQEGLDQFLGEMFDPWQVEEINCIEYLIRGEYGTVACGLDLFRAVTVIQRKLMLTADRDGGDTPTRLIQEKTTSARFEQFSRFSTHVLVELVVETVPVQSAAVSLFDMAAYFE</sequence>
<organism evidence="1 2">
    <name type="scientific">Corynascus novoguineensis</name>
    <dbReference type="NCBI Taxonomy" id="1126955"/>
    <lineage>
        <taxon>Eukaryota</taxon>
        <taxon>Fungi</taxon>
        <taxon>Dikarya</taxon>
        <taxon>Ascomycota</taxon>
        <taxon>Pezizomycotina</taxon>
        <taxon>Sordariomycetes</taxon>
        <taxon>Sordariomycetidae</taxon>
        <taxon>Sordariales</taxon>
        <taxon>Chaetomiaceae</taxon>
        <taxon>Corynascus</taxon>
    </lineage>
</organism>
<reference evidence="1" key="2">
    <citation type="submission" date="2023-05" db="EMBL/GenBank/DDBJ databases">
        <authorList>
            <consortium name="Lawrence Berkeley National Laboratory"/>
            <person name="Steindorff A."/>
            <person name="Hensen N."/>
            <person name="Bonometti L."/>
            <person name="Westerberg I."/>
            <person name="Brannstrom I.O."/>
            <person name="Guillou S."/>
            <person name="Cros-Aarteil S."/>
            <person name="Calhoun S."/>
            <person name="Haridas S."/>
            <person name="Kuo A."/>
            <person name="Mondo S."/>
            <person name="Pangilinan J."/>
            <person name="Riley R."/>
            <person name="Labutti K."/>
            <person name="Andreopoulos B."/>
            <person name="Lipzen A."/>
            <person name="Chen C."/>
            <person name="Yanf M."/>
            <person name="Daum C."/>
            <person name="Ng V."/>
            <person name="Clum A."/>
            <person name="Ohm R."/>
            <person name="Martin F."/>
            <person name="Silar P."/>
            <person name="Natvig D."/>
            <person name="Lalanne C."/>
            <person name="Gautier V."/>
            <person name="Ament-Velasquez S.L."/>
            <person name="Kruys A."/>
            <person name="Hutchinson M.I."/>
            <person name="Powell A.J."/>
            <person name="Barry K."/>
            <person name="Miller A.N."/>
            <person name="Grigoriev I.V."/>
            <person name="Debuchy R."/>
            <person name="Gladieux P."/>
            <person name="Thoren M.H."/>
            <person name="Johannesson H."/>
        </authorList>
    </citation>
    <scope>NUCLEOTIDE SEQUENCE</scope>
    <source>
        <strain evidence="1">CBS 359.72</strain>
    </source>
</reference>